<dbReference type="InterPro" id="IPR004714">
    <property type="entry name" value="Cyt_oxidase_maturation_cbb3"/>
</dbReference>
<evidence type="ECO:0000313" key="2">
    <source>
        <dbReference type="Proteomes" id="UP000245370"/>
    </source>
</evidence>
<dbReference type="EMBL" id="QFRJ01000002">
    <property type="protein sequence ID" value="PWH86337.1"/>
    <property type="molecule type" value="Genomic_DNA"/>
</dbReference>
<dbReference type="NCBIfam" id="TIGR00847">
    <property type="entry name" value="ccoS"/>
    <property type="match status" value="1"/>
</dbReference>
<dbReference type="PANTHER" id="PTHR41532:SF1">
    <property type="entry name" value="FIXS PROTEIN"/>
    <property type="match status" value="1"/>
</dbReference>
<comment type="caution">
    <text evidence="1">The sequence shown here is derived from an EMBL/GenBank/DDBJ whole genome shotgun (WGS) entry which is preliminary data.</text>
</comment>
<name>A0A2U2XF05_9FLAO</name>
<reference evidence="1 2" key="2">
    <citation type="submission" date="2018-05" db="EMBL/GenBank/DDBJ databases">
        <authorList>
            <person name="Lanie J.A."/>
            <person name="Ng W.-L."/>
            <person name="Kazmierczak K.M."/>
            <person name="Andrzejewski T.M."/>
            <person name="Davidsen T.M."/>
            <person name="Wayne K.J."/>
            <person name="Tettelin H."/>
            <person name="Glass J.I."/>
            <person name="Rusch D."/>
            <person name="Podicherti R."/>
            <person name="Tsui H.-C.T."/>
            <person name="Winkler M.E."/>
        </authorList>
    </citation>
    <scope>NUCLEOTIDE SEQUENCE [LARGE SCALE GENOMIC DNA]</scope>
    <source>
        <strain evidence="1 2">C305</strain>
    </source>
</reference>
<dbReference type="PANTHER" id="PTHR41532">
    <property type="entry name" value="FIXS PROTEIN"/>
    <property type="match status" value="1"/>
</dbReference>
<dbReference type="RefSeq" id="WP_109358448.1">
    <property type="nucleotide sequence ID" value="NZ_QFRJ01000002.1"/>
</dbReference>
<proteinExistence type="predicted"/>
<reference evidence="1 2" key="1">
    <citation type="submission" date="2018-05" db="EMBL/GenBank/DDBJ databases">
        <title>Brumimicrobium oceani sp. nov., isolated from coastal sediment.</title>
        <authorList>
            <person name="Kou Y."/>
        </authorList>
    </citation>
    <scope>NUCLEOTIDE SEQUENCE [LARGE SCALE GENOMIC DNA]</scope>
    <source>
        <strain evidence="1 2">C305</strain>
    </source>
</reference>
<protein>
    <submittedName>
        <fullName evidence="1">Cbb3-type cytochrome oxidase assembly protein CcoS</fullName>
    </submittedName>
</protein>
<dbReference type="Pfam" id="PF03597">
    <property type="entry name" value="FixS"/>
    <property type="match status" value="1"/>
</dbReference>
<accession>A0A2U2XF05</accession>
<gene>
    <name evidence="1" type="primary">ccoS</name>
    <name evidence="1" type="ORF">DIT68_03605</name>
</gene>
<organism evidence="1 2">
    <name type="scientific">Brumimicrobium oceani</name>
    <dbReference type="NCBI Taxonomy" id="2100725"/>
    <lineage>
        <taxon>Bacteria</taxon>
        <taxon>Pseudomonadati</taxon>
        <taxon>Bacteroidota</taxon>
        <taxon>Flavobacteriia</taxon>
        <taxon>Flavobacteriales</taxon>
        <taxon>Crocinitomicaceae</taxon>
        <taxon>Brumimicrobium</taxon>
    </lineage>
</organism>
<dbReference type="Proteomes" id="UP000245370">
    <property type="component" value="Unassembled WGS sequence"/>
</dbReference>
<evidence type="ECO:0000313" key="1">
    <source>
        <dbReference type="EMBL" id="PWH86337.1"/>
    </source>
</evidence>
<dbReference type="AlphaFoldDB" id="A0A2U2XF05"/>
<sequence>MEIIYVMLVVSLLLALLFLISFIWANKTGQYDDDVTPGMRMLFEDEEVKEKVEIEVKEKPIKE</sequence>
<keyword evidence="2" id="KW-1185">Reference proteome</keyword>